<dbReference type="Pfam" id="PF13464">
    <property type="entry name" value="RodZ_C"/>
    <property type="match status" value="1"/>
</dbReference>
<dbReference type="PANTHER" id="PTHR34475:SF1">
    <property type="entry name" value="CYTOSKELETON PROTEIN RODZ"/>
    <property type="match status" value="1"/>
</dbReference>
<dbReference type="InterPro" id="IPR025194">
    <property type="entry name" value="RodZ-like_C"/>
</dbReference>
<protein>
    <recommendedName>
        <fullName evidence="3">Cytoskeleton protein RodZ-like C-terminal domain-containing protein</fullName>
    </recommendedName>
</protein>
<keyword evidence="2" id="KW-0472">Membrane</keyword>
<dbReference type="InterPro" id="IPR010982">
    <property type="entry name" value="Lambda_DNA-bd_dom_sf"/>
</dbReference>
<dbReference type="EMBL" id="UOFZ01000158">
    <property type="protein sequence ID" value="VAX14134.1"/>
    <property type="molecule type" value="Genomic_DNA"/>
</dbReference>
<accession>A0A3B1BQL6</accession>
<evidence type="ECO:0000256" key="1">
    <source>
        <dbReference type="SAM" id="MobiDB-lite"/>
    </source>
</evidence>
<evidence type="ECO:0000256" key="2">
    <source>
        <dbReference type="SAM" id="Phobius"/>
    </source>
</evidence>
<feature type="compositionally biased region" description="Polar residues" evidence="1">
    <location>
        <begin position="153"/>
        <end position="176"/>
    </location>
</feature>
<proteinExistence type="predicted"/>
<feature type="transmembrane region" description="Helical" evidence="2">
    <location>
        <begin position="114"/>
        <end position="135"/>
    </location>
</feature>
<dbReference type="GO" id="GO:0003677">
    <property type="term" value="F:DNA binding"/>
    <property type="evidence" value="ECO:0007669"/>
    <property type="project" value="InterPro"/>
</dbReference>
<keyword evidence="2" id="KW-1133">Transmembrane helix</keyword>
<dbReference type="InterPro" id="IPR050400">
    <property type="entry name" value="Bact_Cytoskel_RodZ"/>
</dbReference>
<reference evidence="4" key="1">
    <citation type="submission" date="2018-06" db="EMBL/GenBank/DDBJ databases">
        <authorList>
            <person name="Zhirakovskaya E."/>
        </authorList>
    </citation>
    <scope>NUCLEOTIDE SEQUENCE</scope>
</reference>
<name>A0A3B1BQL6_9ZZZZ</name>
<organism evidence="4">
    <name type="scientific">hydrothermal vent metagenome</name>
    <dbReference type="NCBI Taxonomy" id="652676"/>
    <lineage>
        <taxon>unclassified sequences</taxon>
        <taxon>metagenomes</taxon>
        <taxon>ecological metagenomes</taxon>
    </lineage>
</organism>
<evidence type="ECO:0000313" key="4">
    <source>
        <dbReference type="EMBL" id="VAX14134.1"/>
    </source>
</evidence>
<feature type="region of interest" description="Disordered" evidence="1">
    <location>
        <begin position="152"/>
        <end position="181"/>
    </location>
</feature>
<dbReference type="Gene3D" id="1.10.260.40">
    <property type="entry name" value="lambda repressor-like DNA-binding domains"/>
    <property type="match status" value="1"/>
</dbReference>
<dbReference type="PANTHER" id="PTHR34475">
    <property type="match status" value="1"/>
</dbReference>
<sequence>MSEETRNTDEELKVTEISKGERLRLAREALGLEVGDVAAKLYFETRFIRALEQDDYSIFAGSAYLYGYMRAYVKLLELPLDEFVSDLKNIEEENERQFESVSYEAMSSTEHRKWLLPALLGLLLAVAAVVGFILISGEDSARADSLAGFEKGSANTREMRSTSNPSREVPSATSNEAKAKTTKTVPLATSKVNLVIAAPQPKVTPPPHLRLEYKTDSWTDIRDANGKRLVYRMVEKGNRLDLDSSSSYSILLGYSPGVSVSWNNQPFNTSEYERKNIAYFEVGKKKKLSSAITMQE</sequence>
<feature type="domain" description="Cytoskeleton protein RodZ-like C-terminal" evidence="3">
    <location>
        <begin position="211"/>
        <end position="280"/>
    </location>
</feature>
<gene>
    <name evidence="4" type="ORF">MNBD_GAMMA24-2539</name>
</gene>
<keyword evidence="2" id="KW-0812">Transmembrane</keyword>
<dbReference type="AlphaFoldDB" id="A0A3B1BQL6"/>
<evidence type="ECO:0000259" key="3">
    <source>
        <dbReference type="Pfam" id="PF13464"/>
    </source>
</evidence>
<dbReference type="Pfam" id="PF13413">
    <property type="entry name" value="HTH_25"/>
    <property type="match status" value="1"/>
</dbReference>